<sequence>MPKKINVSPREAETIDGLIEKSTKLQAMLLAIQGDGLKPFNNLAESVQDTYLWACSDLASELMELAQRLGENDV</sequence>
<organism evidence="1 2">
    <name type="scientific">Noviherbaspirillum galbum</name>
    <dbReference type="NCBI Taxonomy" id="2709383"/>
    <lineage>
        <taxon>Bacteria</taxon>
        <taxon>Pseudomonadati</taxon>
        <taxon>Pseudomonadota</taxon>
        <taxon>Betaproteobacteria</taxon>
        <taxon>Burkholderiales</taxon>
        <taxon>Oxalobacteraceae</taxon>
        <taxon>Noviherbaspirillum</taxon>
    </lineage>
</organism>
<reference evidence="1 2" key="1">
    <citation type="submission" date="2020-02" db="EMBL/GenBank/DDBJ databases">
        <authorList>
            <person name="Kim M.K."/>
        </authorList>
    </citation>
    <scope>NUCLEOTIDE SEQUENCE [LARGE SCALE GENOMIC DNA]</scope>
    <source>
        <strain evidence="1 2">17J57-3</strain>
    </source>
</reference>
<dbReference type="RefSeq" id="WP_163967360.1">
    <property type="nucleotide sequence ID" value="NZ_JAAIVB010000070.1"/>
</dbReference>
<proteinExistence type="predicted"/>
<gene>
    <name evidence="1" type="ORF">G3574_20475</name>
</gene>
<keyword evidence="2" id="KW-1185">Reference proteome</keyword>
<dbReference type="Proteomes" id="UP000482155">
    <property type="component" value="Unassembled WGS sequence"/>
</dbReference>
<name>A0A6B3SYZ0_9BURK</name>
<evidence type="ECO:0000313" key="1">
    <source>
        <dbReference type="EMBL" id="NEX63459.1"/>
    </source>
</evidence>
<protein>
    <submittedName>
        <fullName evidence="1">Uncharacterized protein</fullName>
    </submittedName>
</protein>
<accession>A0A6B3SYZ0</accession>
<dbReference type="AlphaFoldDB" id="A0A6B3SYZ0"/>
<comment type="caution">
    <text evidence="1">The sequence shown here is derived from an EMBL/GenBank/DDBJ whole genome shotgun (WGS) entry which is preliminary data.</text>
</comment>
<dbReference type="EMBL" id="JAAIVB010000070">
    <property type="protein sequence ID" value="NEX63459.1"/>
    <property type="molecule type" value="Genomic_DNA"/>
</dbReference>
<evidence type="ECO:0000313" key="2">
    <source>
        <dbReference type="Proteomes" id="UP000482155"/>
    </source>
</evidence>